<proteinExistence type="predicted"/>
<keyword evidence="1" id="KW-1133">Transmembrane helix</keyword>
<evidence type="ECO:0000313" key="2">
    <source>
        <dbReference type="EMBL" id="CAA6802147.1"/>
    </source>
</evidence>
<evidence type="ECO:0008006" key="3">
    <source>
        <dbReference type="Google" id="ProtNLM"/>
    </source>
</evidence>
<evidence type="ECO:0000256" key="1">
    <source>
        <dbReference type="SAM" id="Phobius"/>
    </source>
</evidence>
<accession>A0A6S6S9T8</accession>
<keyword evidence="1" id="KW-0472">Membrane</keyword>
<sequence length="174" mass="19876">MISPKLRLVLIVLFIICGTIAPFAQLGSYIIFAFWATAFILLMGHFRHGPMLGILVALRKGNIPQAEQLINTVKRPEWLSPRYQAYYQFANALVASHHQDIDAAEKHSKTALELGYLHVKEKGILLYNLARVAFERKDWEKAKTQLAELKTLSIEDLHLKKRIEELEQALKNNA</sequence>
<keyword evidence="1" id="KW-0812">Transmembrane</keyword>
<gene>
    <name evidence="2" type="ORF">HELGO_WM31748</name>
</gene>
<name>A0A6S6S9T8_9BACT</name>
<dbReference type="SUPFAM" id="SSF48452">
    <property type="entry name" value="TPR-like"/>
    <property type="match status" value="1"/>
</dbReference>
<dbReference type="Gene3D" id="1.25.40.10">
    <property type="entry name" value="Tetratricopeptide repeat domain"/>
    <property type="match status" value="1"/>
</dbReference>
<protein>
    <recommendedName>
        <fullName evidence="3">Tetratricopeptide repeat protein</fullName>
    </recommendedName>
</protein>
<dbReference type="InterPro" id="IPR011990">
    <property type="entry name" value="TPR-like_helical_dom_sf"/>
</dbReference>
<feature type="transmembrane region" description="Helical" evidence="1">
    <location>
        <begin position="7"/>
        <end position="23"/>
    </location>
</feature>
<organism evidence="2">
    <name type="scientific">uncultured Aureispira sp</name>
    <dbReference type="NCBI Taxonomy" id="1331704"/>
    <lineage>
        <taxon>Bacteria</taxon>
        <taxon>Pseudomonadati</taxon>
        <taxon>Bacteroidota</taxon>
        <taxon>Saprospiria</taxon>
        <taxon>Saprospirales</taxon>
        <taxon>Saprospiraceae</taxon>
        <taxon>Aureispira</taxon>
        <taxon>environmental samples</taxon>
    </lineage>
</organism>
<dbReference type="EMBL" id="CACVAQ010000073">
    <property type="protein sequence ID" value="CAA6802147.1"/>
    <property type="molecule type" value="Genomic_DNA"/>
</dbReference>
<dbReference type="AlphaFoldDB" id="A0A6S6S9T8"/>
<reference evidence="2" key="1">
    <citation type="submission" date="2020-01" db="EMBL/GenBank/DDBJ databases">
        <authorList>
            <person name="Meier V. D."/>
            <person name="Meier V D."/>
        </authorList>
    </citation>
    <scope>NUCLEOTIDE SEQUENCE</scope>
    <source>
        <strain evidence="2">HLG_WM_MAG_10</strain>
    </source>
</reference>